<protein>
    <submittedName>
        <fullName evidence="2">Uncharacterized protein</fullName>
    </submittedName>
</protein>
<name>A0ABP6PTC3_9ACTN</name>
<sequence length="124" mass="13432">MPRERHRLQLFTTDHEGRSRSDHEGRSGTDRTPFPLRARRPLPHRPEAASAPGAEAASALAAEAAPAPAGGRFRTGCGKRRPHRGADRYQRYGPYTSMHAAVSDPLSASASRGRSPEPEAGRRG</sequence>
<feature type="region of interest" description="Disordered" evidence="1">
    <location>
        <begin position="1"/>
        <end position="124"/>
    </location>
</feature>
<proteinExistence type="predicted"/>
<reference evidence="3" key="1">
    <citation type="journal article" date="2019" name="Int. J. Syst. Evol. Microbiol.">
        <title>The Global Catalogue of Microorganisms (GCM) 10K type strain sequencing project: providing services to taxonomists for standard genome sequencing and annotation.</title>
        <authorList>
            <consortium name="The Broad Institute Genomics Platform"/>
            <consortium name="The Broad Institute Genome Sequencing Center for Infectious Disease"/>
            <person name="Wu L."/>
            <person name="Ma J."/>
        </authorList>
    </citation>
    <scope>NUCLEOTIDE SEQUENCE [LARGE SCALE GENOMIC DNA]</scope>
    <source>
        <strain evidence="3">JCM 9095</strain>
    </source>
</reference>
<evidence type="ECO:0000313" key="3">
    <source>
        <dbReference type="Proteomes" id="UP001501866"/>
    </source>
</evidence>
<feature type="compositionally biased region" description="Basic and acidic residues" evidence="1">
    <location>
        <begin position="13"/>
        <end position="29"/>
    </location>
</feature>
<feature type="compositionally biased region" description="Low complexity" evidence="1">
    <location>
        <begin position="48"/>
        <end position="71"/>
    </location>
</feature>
<dbReference type="EMBL" id="BAAAUH010000036">
    <property type="protein sequence ID" value="GAA3189869.1"/>
    <property type="molecule type" value="Genomic_DNA"/>
</dbReference>
<evidence type="ECO:0000256" key="1">
    <source>
        <dbReference type="SAM" id="MobiDB-lite"/>
    </source>
</evidence>
<feature type="compositionally biased region" description="Basic and acidic residues" evidence="1">
    <location>
        <begin position="114"/>
        <end position="124"/>
    </location>
</feature>
<comment type="caution">
    <text evidence="2">The sequence shown here is derived from an EMBL/GenBank/DDBJ whole genome shotgun (WGS) entry which is preliminary data.</text>
</comment>
<keyword evidence="3" id="KW-1185">Reference proteome</keyword>
<dbReference type="Proteomes" id="UP001501866">
    <property type="component" value="Unassembled WGS sequence"/>
</dbReference>
<organism evidence="2 3">
    <name type="scientific">Streptomyces virens</name>
    <dbReference type="NCBI Taxonomy" id="285572"/>
    <lineage>
        <taxon>Bacteria</taxon>
        <taxon>Bacillati</taxon>
        <taxon>Actinomycetota</taxon>
        <taxon>Actinomycetes</taxon>
        <taxon>Kitasatosporales</taxon>
        <taxon>Streptomycetaceae</taxon>
        <taxon>Streptomyces</taxon>
    </lineage>
</organism>
<evidence type="ECO:0000313" key="2">
    <source>
        <dbReference type="EMBL" id="GAA3189869.1"/>
    </source>
</evidence>
<gene>
    <name evidence="2" type="ORF">GCM10010451_44340</name>
</gene>
<accession>A0ABP6PTC3</accession>